<dbReference type="PATRIC" id="fig|1365250.3.peg.4953"/>
<dbReference type="Proteomes" id="UP000076643">
    <property type="component" value="Unassembled WGS sequence"/>
</dbReference>
<reference evidence="4 5" key="1">
    <citation type="submission" date="2013-07" db="EMBL/GenBank/DDBJ databases">
        <title>Comparative Genomic and Metabolomic Analysis of Twelve Strains of Pseudoalteromonas luteoviolacea.</title>
        <authorList>
            <person name="Vynne N.G."/>
            <person name="Mansson M."/>
            <person name="Gram L."/>
        </authorList>
    </citation>
    <scope>NUCLEOTIDE SEQUENCE [LARGE SCALE GENOMIC DNA]</scope>
    <source>
        <strain evidence="4 5">DSM 6061</strain>
    </source>
</reference>
<dbReference type="InterPro" id="IPR000801">
    <property type="entry name" value="Esterase-like"/>
</dbReference>
<feature type="signal peptide" evidence="3">
    <location>
        <begin position="1"/>
        <end position="20"/>
    </location>
</feature>
<dbReference type="SUPFAM" id="SSF53474">
    <property type="entry name" value="alpha/beta-Hydrolases"/>
    <property type="match status" value="1"/>
</dbReference>
<comment type="caution">
    <text evidence="4">The sequence shown here is derived from an EMBL/GenBank/DDBJ whole genome shotgun (WGS) entry which is preliminary data.</text>
</comment>
<proteinExistence type="inferred from homology"/>
<evidence type="ECO:0000256" key="1">
    <source>
        <dbReference type="ARBA" id="ARBA00005622"/>
    </source>
</evidence>
<sequence length="281" mass="31747">MNKIILLVVLALLPMLNLQAKELEPYTMPRTEVLPLKSSVNGGQYELLVTLPDGYSKNTKQHYPVIYYTDAVWQIDLLSAATTFLMEDVILVGVSWQKDMDAAMLASSGEHVSRFRDYTVTPSKDSKRQAKYQFGKANEHLEFIRKDVFTAVEARYRTVPQQRAYFGYSLGGQFGLYALLAHPDTFKNYILGSPSIGGSIDYLSKLLDKQNTINANVFISYGDNESRLSKYVDDFLTELKSSKQSRLSLTHEVMKGDHSQAVPMTAARGVTWLSQRQVELH</sequence>
<dbReference type="InterPro" id="IPR052558">
    <property type="entry name" value="Siderophore_Hydrolase_D"/>
</dbReference>
<dbReference type="RefSeq" id="WP_063359178.1">
    <property type="nucleotide sequence ID" value="NZ_AQHB01000038.1"/>
</dbReference>
<protein>
    <recommendedName>
        <fullName evidence="6">Hydrolase</fullName>
    </recommendedName>
</protein>
<evidence type="ECO:0000256" key="3">
    <source>
        <dbReference type="SAM" id="SignalP"/>
    </source>
</evidence>
<dbReference type="InterPro" id="IPR029058">
    <property type="entry name" value="AB_hydrolase_fold"/>
</dbReference>
<evidence type="ECO:0000256" key="2">
    <source>
        <dbReference type="ARBA" id="ARBA00022801"/>
    </source>
</evidence>
<comment type="similarity">
    <text evidence="1">Belongs to the esterase D family.</text>
</comment>
<keyword evidence="5" id="KW-1185">Reference proteome</keyword>
<dbReference type="AlphaFoldDB" id="A0A166UEI6"/>
<dbReference type="EMBL" id="AUYB01000151">
    <property type="protein sequence ID" value="KZN29934.1"/>
    <property type="molecule type" value="Genomic_DNA"/>
</dbReference>
<organism evidence="4 5">
    <name type="scientific">Pseudoalteromonas luteoviolacea DSM 6061</name>
    <dbReference type="NCBI Taxonomy" id="1365250"/>
    <lineage>
        <taxon>Bacteria</taxon>
        <taxon>Pseudomonadati</taxon>
        <taxon>Pseudomonadota</taxon>
        <taxon>Gammaproteobacteria</taxon>
        <taxon>Alteromonadales</taxon>
        <taxon>Pseudoalteromonadaceae</taxon>
        <taxon>Pseudoalteromonas</taxon>
    </lineage>
</organism>
<keyword evidence="3" id="KW-0732">Signal</keyword>
<name>A0A166UEI6_9GAMM</name>
<dbReference type="Pfam" id="PF00756">
    <property type="entry name" value="Esterase"/>
    <property type="match status" value="1"/>
</dbReference>
<dbReference type="PANTHER" id="PTHR40841:SF2">
    <property type="entry name" value="SIDEROPHORE-DEGRADING ESTERASE (EUROFUNG)"/>
    <property type="match status" value="1"/>
</dbReference>
<keyword evidence="2" id="KW-0378">Hydrolase</keyword>
<dbReference type="GO" id="GO:0016788">
    <property type="term" value="F:hydrolase activity, acting on ester bonds"/>
    <property type="evidence" value="ECO:0007669"/>
    <property type="project" value="TreeGrafter"/>
</dbReference>
<evidence type="ECO:0000313" key="5">
    <source>
        <dbReference type="Proteomes" id="UP000076643"/>
    </source>
</evidence>
<dbReference type="Gene3D" id="3.40.50.1820">
    <property type="entry name" value="alpha/beta hydrolase"/>
    <property type="match status" value="1"/>
</dbReference>
<accession>A0A166UEI6</accession>
<gene>
    <name evidence="4" type="ORF">N475_24720</name>
</gene>
<evidence type="ECO:0008006" key="6">
    <source>
        <dbReference type="Google" id="ProtNLM"/>
    </source>
</evidence>
<feature type="chain" id="PRO_5007880584" description="Hydrolase" evidence="3">
    <location>
        <begin position="21"/>
        <end position="281"/>
    </location>
</feature>
<dbReference type="PANTHER" id="PTHR40841">
    <property type="entry name" value="SIDEROPHORE TRIACETYLFUSARININE C ESTERASE"/>
    <property type="match status" value="1"/>
</dbReference>
<evidence type="ECO:0000313" key="4">
    <source>
        <dbReference type="EMBL" id="KZN29934.1"/>
    </source>
</evidence>